<reference evidence="2" key="1">
    <citation type="journal article" date="2009" name="Nature">
        <title>The Schistosoma japonicum genome reveals features of host-parasite interplay.</title>
        <authorList>
            <person name="Liu F."/>
            <person name="Zhou Y."/>
            <person name="Wang Z.Q."/>
            <person name="Lu G."/>
            <person name="Zheng H."/>
            <person name="Brindley P.J."/>
            <person name="McManus D.P."/>
            <person name="Blair D."/>
            <person name="Zhang Q.H."/>
            <person name="Zhong Y."/>
            <person name="Wang S."/>
            <person name="Han Z.G."/>
            <person name="Chen Z."/>
        </authorList>
    </citation>
    <scope>NUCLEOTIDE SEQUENCE</scope>
    <source>
        <strain evidence="2">Anhui</strain>
    </source>
</reference>
<evidence type="ECO:0000313" key="2">
    <source>
        <dbReference type="EMBL" id="CAX73046.1"/>
    </source>
</evidence>
<dbReference type="EMBL" id="FN317315">
    <property type="protein sequence ID" value="CAX73046.1"/>
    <property type="molecule type" value="mRNA"/>
</dbReference>
<name>C1LEB8_SCHJA</name>
<evidence type="ECO:0000256" key="1">
    <source>
        <dbReference type="SAM" id="SignalP"/>
    </source>
</evidence>
<keyword evidence="1" id="KW-0732">Signal</keyword>
<accession>C1LEB8</accession>
<reference evidence="2" key="2">
    <citation type="submission" date="2009-03" db="EMBL/GenBank/DDBJ databases">
        <authorList>
            <person name="Gang L."/>
        </authorList>
    </citation>
    <scope>NUCLEOTIDE SEQUENCE</scope>
    <source>
        <strain evidence="2">Anhui</strain>
    </source>
</reference>
<proteinExistence type="evidence at transcript level"/>
<feature type="chain" id="PRO_5002909962" evidence="1">
    <location>
        <begin position="24"/>
        <end position="80"/>
    </location>
</feature>
<sequence>MIHFTFMSTFVLILICNLPNVNCLPTSDDEKIDLLKSLLADEINKELAKLPQNDQSVQVGLRETSILDLLKKVVTKIVCE</sequence>
<organism evidence="2">
    <name type="scientific">Schistosoma japonicum</name>
    <name type="common">Blood fluke</name>
    <dbReference type="NCBI Taxonomy" id="6182"/>
    <lineage>
        <taxon>Eukaryota</taxon>
        <taxon>Metazoa</taxon>
        <taxon>Spiralia</taxon>
        <taxon>Lophotrochozoa</taxon>
        <taxon>Platyhelminthes</taxon>
        <taxon>Trematoda</taxon>
        <taxon>Digenea</taxon>
        <taxon>Strigeidida</taxon>
        <taxon>Schistosomatoidea</taxon>
        <taxon>Schistosomatidae</taxon>
        <taxon>Schistosoma</taxon>
    </lineage>
</organism>
<dbReference type="AlphaFoldDB" id="C1LEB8"/>
<feature type="signal peptide" evidence="1">
    <location>
        <begin position="1"/>
        <end position="23"/>
    </location>
</feature>
<protein>
    <submittedName>
        <fullName evidence="2">Hypotheticial protein</fullName>
    </submittedName>
</protein>